<proteinExistence type="predicted"/>
<gene>
    <name evidence="1" type="ordered locus">HTH_0888</name>
</gene>
<keyword evidence="2" id="KW-1185">Reference proteome</keyword>
<evidence type="ECO:0000313" key="1">
    <source>
        <dbReference type="EMBL" id="BAI69347.1"/>
    </source>
</evidence>
<name>D3DHP5_HYDTT</name>
<dbReference type="RefSeq" id="WP_012963527.1">
    <property type="nucleotide sequence ID" value="NC_013799.1"/>
</dbReference>
<sequence length="244" mass="28099">MCVSGVSYDCRLPPDMIPFVTYLPEPEKPPEKQEEKPPQTVIYPPRIDLLFPSFVAFNMDIYFHDWDGVKKILPASEPIWLGWKYFPNKNACPQIQSVTTNPYVNTELRQIKYDQPCYYGRNGIQDAQPRFLSVLQLAFINQRWILAVHEVDFPLLGYHPTKEDLKNAYNNRKERLVNFYDSQLSGLDIVYGGESETKNVLVSLHVSHADILLSSRDGISYPLYTVQPTSNSAYAMFIHTRSGE</sequence>
<protein>
    <submittedName>
        <fullName evidence="1">Uncharacterized protein</fullName>
    </submittedName>
</protein>
<evidence type="ECO:0000313" key="2">
    <source>
        <dbReference type="Proteomes" id="UP000002574"/>
    </source>
</evidence>
<dbReference type="EMBL" id="AP011112">
    <property type="protein sequence ID" value="BAI69347.1"/>
    <property type="molecule type" value="Genomic_DNA"/>
</dbReference>
<dbReference type="KEGG" id="hte:Hydth_0888"/>
<accession>D3DHP5</accession>
<dbReference type="STRING" id="608538.HTH_0888"/>
<dbReference type="Proteomes" id="UP000002574">
    <property type="component" value="Chromosome"/>
</dbReference>
<reference evidence="1 2" key="1">
    <citation type="journal article" date="2010" name="J. Bacteriol.">
        <title>Complete genome sequence of the thermophilic, obligately chemolithoautotrophic hydrogen-oxidizing bacterium Hydrogenobacter thermophilus TK-6.</title>
        <authorList>
            <person name="Arai H."/>
            <person name="Kanbe H."/>
            <person name="Ishii M."/>
            <person name="Igarashi Y."/>
        </authorList>
    </citation>
    <scope>NUCLEOTIDE SEQUENCE [LARGE SCALE GENOMIC DNA]</scope>
    <source>
        <strain evidence="2">DSM 6534 / IAM 12695 / TK-6 [Tokyo]</strain>
    </source>
</reference>
<organism evidence="1 2">
    <name type="scientific">Hydrogenobacter thermophilus (strain DSM 6534 / IAM 12695 / TK-6)</name>
    <dbReference type="NCBI Taxonomy" id="608538"/>
    <lineage>
        <taxon>Bacteria</taxon>
        <taxon>Pseudomonadati</taxon>
        <taxon>Aquificota</taxon>
        <taxon>Aquificia</taxon>
        <taxon>Aquificales</taxon>
        <taxon>Aquificaceae</taxon>
        <taxon>Hydrogenobacter</taxon>
    </lineage>
</organism>
<dbReference type="KEGG" id="hth:HTH_0888"/>
<dbReference type="AlphaFoldDB" id="D3DHP5"/>